<accession>A0A9D4PEH2</accession>
<evidence type="ECO:0000313" key="2">
    <source>
        <dbReference type="EMBL" id="KAH7938878.1"/>
    </source>
</evidence>
<feature type="region of interest" description="Disordered" evidence="1">
    <location>
        <begin position="115"/>
        <end position="173"/>
    </location>
</feature>
<protein>
    <submittedName>
        <fullName evidence="2">Uncharacterized protein</fullName>
    </submittedName>
</protein>
<sequence length="231" mass="24799">MVLAADGVHPGFGGVSLLAWKIYNLLLQVQGPVVADWRDCAVPAECTDQPVTASYAQAACQRPKGNDTEGYRSTGARPKIRARTAAAPPAKPPATHSPKAKSDSIRATLGDLSAAHSNAERHPRTTTRLPAAPASHHRNEGSSEASPEPQPLAEEPTFKYRCTPNDTTELNATGHPQATEHLETTPSLQGPRTNVCTSSMQRPKINACTTQITNRYDLRRHCGSARRVPAD</sequence>
<proteinExistence type="predicted"/>
<feature type="region of interest" description="Disordered" evidence="1">
    <location>
        <begin position="60"/>
        <end position="103"/>
    </location>
</feature>
<feature type="compositionally biased region" description="Low complexity" evidence="1">
    <location>
        <begin position="83"/>
        <end position="97"/>
    </location>
</feature>
<comment type="caution">
    <text evidence="2">The sequence shown here is derived from an EMBL/GenBank/DDBJ whole genome shotgun (WGS) entry which is preliminary data.</text>
</comment>
<gene>
    <name evidence="2" type="ORF">HPB52_001818</name>
</gene>
<keyword evidence="3" id="KW-1185">Reference proteome</keyword>
<reference evidence="2" key="2">
    <citation type="submission" date="2021-09" db="EMBL/GenBank/DDBJ databases">
        <authorList>
            <person name="Jia N."/>
            <person name="Wang J."/>
            <person name="Shi W."/>
            <person name="Du L."/>
            <person name="Sun Y."/>
            <person name="Zhan W."/>
            <person name="Jiang J."/>
            <person name="Wang Q."/>
            <person name="Zhang B."/>
            <person name="Ji P."/>
            <person name="Sakyi L.B."/>
            <person name="Cui X."/>
            <person name="Yuan T."/>
            <person name="Jiang B."/>
            <person name="Yang W."/>
            <person name="Lam T.T.-Y."/>
            <person name="Chang Q."/>
            <person name="Ding S."/>
            <person name="Wang X."/>
            <person name="Zhu J."/>
            <person name="Ruan X."/>
            <person name="Zhao L."/>
            <person name="Wei J."/>
            <person name="Que T."/>
            <person name="Du C."/>
            <person name="Cheng J."/>
            <person name="Dai P."/>
            <person name="Han X."/>
            <person name="Huang E."/>
            <person name="Gao Y."/>
            <person name="Liu J."/>
            <person name="Shao H."/>
            <person name="Ye R."/>
            <person name="Li L."/>
            <person name="Wei W."/>
            <person name="Wang X."/>
            <person name="Wang C."/>
            <person name="Huo Q."/>
            <person name="Li W."/>
            <person name="Guo W."/>
            <person name="Chen H."/>
            <person name="Chen S."/>
            <person name="Zhou L."/>
            <person name="Zhou L."/>
            <person name="Ni X."/>
            <person name="Tian J."/>
            <person name="Zhou Y."/>
            <person name="Sheng Y."/>
            <person name="Liu T."/>
            <person name="Pan Y."/>
            <person name="Xia L."/>
            <person name="Li J."/>
            <person name="Zhao F."/>
            <person name="Cao W."/>
        </authorList>
    </citation>
    <scope>NUCLEOTIDE SEQUENCE</scope>
    <source>
        <strain evidence="2">Rsan-2018</strain>
        <tissue evidence="2">Larvae</tissue>
    </source>
</reference>
<dbReference type="Proteomes" id="UP000821837">
    <property type="component" value="Chromosome 8"/>
</dbReference>
<organism evidence="2 3">
    <name type="scientific">Rhipicephalus sanguineus</name>
    <name type="common">Brown dog tick</name>
    <name type="synonym">Ixodes sanguineus</name>
    <dbReference type="NCBI Taxonomy" id="34632"/>
    <lineage>
        <taxon>Eukaryota</taxon>
        <taxon>Metazoa</taxon>
        <taxon>Ecdysozoa</taxon>
        <taxon>Arthropoda</taxon>
        <taxon>Chelicerata</taxon>
        <taxon>Arachnida</taxon>
        <taxon>Acari</taxon>
        <taxon>Parasitiformes</taxon>
        <taxon>Ixodida</taxon>
        <taxon>Ixodoidea</taxon>
        <taxon>Ixodidae</taxon>
        <taxon>Rhipicephalinae</taxon>
        <taxon>Rhipicephalus</taxon>
        <taxon>Rhipicephalus</taxon>
    </lineage>
</organism>
<dbReference type="EMBL" id="JABSTV010001254">
    <property type="protein sequence ID" value="KAH7938878.1"/>
    <property type="molecule type" value="Genomic_DNA"/>
</dbReference>
<evidence type="ECO:0000313" key="3">
    <source>
        <dbReference type="Proteomes" id="UP000821837"/>
    </source>
</evidence>
<feature type="compositionally biased region" description="Polar residues" evidence="1">
    <location>
        <begin position="164"/>
        <end position="173"/>
    </location>
</feature>
<evidence type="ECO:0000256" key="1">
    <source>
        <dbReference type="SAM" id="MobiDB-lite"/>
    </source>
</evidence>
<reference evidence="2" key="1">
    <citation type="journal article" date="2020" name="Cell">
        <title>Large-Scale Comparative Analyses of Tick Genomes Elucidate Their Genetic Diversity and Vector Capacities.</title>
        <authorList>
            <consortium name="Tick Genome and Microbiome Consortium (TIGMIC)"/>
            <person name="Jia N."/>
            <person name="Wang J."/>
            <person name="Shi W."/>
            <person name="Du L."/>
            <person name="Sun Y."/>
            <person name="Zhan W."/>
            <person name="Jiang J.F."/>
            <person name="Wang Q."/>
            <person name="Zhang B."/>
            <person name="Ji P."/>
            <person name="Bell-Sakyi L."/>
            <person name="Cui X.M."/>
            <person name="Yuan T.T."/>
            <person name="Jiang B.G."/>
            <person name="Yang W.F."/>
            <person name="Lam T.T."/>
            <person name="Chang Q.C."/>
            <person name="Ding S.J."/>
            <person name="Wang X.J."/>
            <person name="Zhu J.G."/>
            <person name="Ruan X.D."/>
            <person name="Zhao L."/>
            <person name="Wei J.T."/>
            <person name="Ye R.Z."/>
            <person name="Que T.C."/>
            <person name="Du C.H."/>
            <person name="Zhou Y.H."/>
            <person name="Cheng J.X."/>
            <person name="Dai P.F."/>
            <person name="Guo W.B."/>
            <person name="Han X.H."/>
            <person name="Huang E.J."/>
            <person name="Li L.F."/>
            <person name="Wei W."/>
            <person name="Gao Y.C."/>
            <person name="Liu J.Z."/>
            <person name="Shao H.Z."/>
            <person name="Wang X."/>
            <person name="Wang C.C."/>
            <person name="Yang T.C."/>
            <person name="Huo Q.B."/>
            <person name="Li W."/>
            <person name="Chen H.Y."/>
            <person name="Chen S.E."/>
            <person name="Zhou L.G."/>
            <person name="Ni X.B."/>
            <person name="Tian J.H."/>
            <person name="Sheng Y."/>
            <person name="Liu T."/>
            <person name="Pan Y.S."/>
            <person name="Xia L.Y."/>
            <person name="Li J."/>
            <person name="Zhao F."/>
            <person name="Cao W.C."/>
        </authorList>
    </citation>
    <scope>NUCLEOTIDE SEQUENCE</scope>
    <source>
        <strain evidence="2">Rsan-2018</strain>
    </source>
</reference>
<dbReference type="AlphaFoldDB" id="A0A9D4PEH2"/>
<name>A0A9D4PEH2_RHISA</name>